<dbReference type="InterPro" id="IPR036259">
    <property type="entry name" value="MFS_trans_sf"/>
</dbReference>
<evidence type="ECO:0000313" key="10">
    <source>
        <dbReference type="Proteomes" id="UP000887013"/>
    </source>
</evidence>
<dbReference type="InterPro" id="IPR000849">
    <property type="entry name" value="Sugar_P_transporter"/>
</dbReference>
<dbReference type="Proteomes" id="UP000887013">
    <property type="component" value="Unassembled WGS sequence"/>
</dbReference>
<keyword evidence="5 6" id="KW-0472">Membrane</keyword>
<proteinExistence type="inferred from homology"/>
<evidence type="ECO:0000259" key="8">
    <source>
        <dbReference type="PROSITE" id="PS50850"/>
    </source>
</evidence>
<keyword evidence="4 6" id="KW-1133">Transmembrane helix</keyword>
<evidence type="ECO:0000256" key="2">
    <source>
        <dbReference type="ARBA" id="ARBA00009598"/>
    </source>
</evidence>
<comment type="subcellular location">
    <subcellularLocation>
        <location evidence="1">Endomembrane system</location>
        <topology evidence="1">Multi-pass membrane protein</topology>
    </subcellularLocation>
</comment>
<dbReference type="InterPro" id="IPR051337">
    <property type="entry name" value="OPA_Antiporter"/>
</dbReference>
<evidence type="ECO:0000256" key="6">
    <source>
        <dbReference type="SAM" id="Phobius"/>
    </source>
</evidence>
<feature type="transmembrane region" description="Helical" evidence="6">
    <location>
        <begin position="68"/>
        <end position="99"/>
    </location>
</feature>
<feature type="transmembrane region" description="Helical" evidence="6">
    <location>
        <begin position="218"/>
        <end position="240"/>
    </location>
</feature>
<accession>A0A8X6U4L6</accession>
<dbReference type="PROSITE" id="PS50850">
    <property type="entry name" value="MFS"/>
    <property type="match status" value="1"/>
</dbReference>
<comment type="caution">
    <text evidence="9">The sequence shown here is derived from an EMBL/GenBank/DDBJ whole genome shotgun (WGS) entry which is preliminary data.</text>
</comment>
<feature type="transmembrane region" description="Helical" evidence="6">
    <location>
        <begin position="40"/>
        <end position="61"/>
    </location>
</feature>
<dbReference type="Gene3D" id="1.20.1250.20">
    <property type="entry name" value="MFS general substrate transporter like domains"/>
    <property type="match status" value="2"/>
</dbReference>
<keyword evidence="3 6" id="KW-0812">Transmembrane</keyword>
<feature type="transmembrane region" description="Helical" evidence="6">
    <location>
        <begin position="365"/>
        <end position="384"/>
    </location>
</feature>
<dbReference type="AlphaFoldDB" id="A0A8X6U4L6"/>
<dbReference type="GO" id="GO:0035435">
    <property type="term" value="P:phosphate ion transmembrane transport"/>
    <property type="evidence" value="ECO:0007669"/>
    <property type="project" value="TreeGrafter"/>
</dbReference>
<sequence length="428" mass="46205">MAGVFVALFLCFASYCYNRKSVSLVTPQLIEEGLDASHAGLIITCQNAAFAGSKFFAGVLSDRINPRILFATGLVISGVATLLFSSSSSVSVFCAVWFLNGLAQGCAWPSCVKIIRQKASPSKFGTLWSLLGSGNNFSGGLSPILSVYLVTTYGWRTSVFTAGAISIVLGFFSLFALKGVAKSEPNLPRRDKSTSVNKFDSDGIASSSSFTDLLKDPFLWLVSVGFLVVFCAKTTVVDWGQLYLMEERKRTQHDGSIFTSSFEGGGFLGKITAGYLTDHLIRRQAMKPDPNKRFSRSSCRLSVAIFFMICSVMIIQAMQSIVTESSSLVGIVSLSFVLGTTLYGPITIFGIVASESAPPHLSGSAHAVASLAGNVGAMISGFPFCYLAKQYNWTTVFFILQVAISTVFVLILCCRNLQPKLSRRQKED</sequence>
<protein>
    <submittedName>
        <fullName evidence="9">Glucose-6-phosphate exchanger SLC37A4</fullName>
    </submittedName>
</protein>
<dbReference type="PANTHER" id="PTHR43826:SF3">
    <property type="entry name" value="GLUCOSE-6-PHOSPHATE EXCHANGER SLC37A4"/>
    <property type="match status" value="1"/>
</dbReference>
<organism evidence="9 10">
    <name type="scientific">Nephila pilipes</name>
    <name type="common">Giant wood spider</name>
    <name type="synonym">Nephila maculata</name>
    <dbReference type="NCBI Taxonomy" id="299642"/>
    <lineage>
        <taxon>Eukaryota</taxon>
        <taxon>Metazoa</taxon>
        <taxon>Ecdysozoa</taxon>
        <taxon>Arthropoda</taxon>
        <taxon>Chelicerata</taxon>
        <taxon>Arachnida</taxon>
        <taxon>Araneae</taxon>
        <taxon>Araneomorphae</taxon>
        <taxon>Entelegynae</taxon>
        <taxon>Araneoidea</taxon>
        <taxon>Nephilidae</taxon>
        <taxon>Nephila</taxon>
    </lineage>
</organism>
<dbReference type="EMBL" id="BMAW01074179">
    <property type="protein sequence ID" value="GFT90998.1"/>
    <property type="molecule type" value="Genomic_DNA"/>
</dbReference>
<dbReference type="PANTHER" id="PTHR43826">
    <property type="entry name" value="GLUCOSE-6-PHOSPHATE EXCHANGER SLC37A4"/>
    <property type="match status" value="1"/>
</dbReference>
<keyword evidence="7" id="KW-0732">Signal</keyword>
<dbReference type="Pfam" id="PF07690">
    <property type="entry name" value="MFS_1"/>
    <property type="match status" value="1"/>
</dbReference>
<evidence type="ECO:0000313" key="9">
    <source>
        <dbReference type="EMBL" id="GFT90998.1"/>
    </source>
</evidence>
<feature type="domain" description="Major facilitator superfamily (MFS) profile" evidence="8">
    <location>
        <begin position="4"/>
        <end position="417"/>
    </location>
</feature>
<dbReference type="InterPro" id="IPR020846">
    <property type="entry name" value="MFS_dom"/>
</dbReference>
<evidence type="ECO:0000256" key="7">
    <source>
        <dbReference type="SAM" id="SignalP"/>
    </source>
</evidence>
<comment type="similarity">
    <text evidence="2">Belongs to the major facilitator superfamily. Organophosphate:Pi antiporter (OPA) (TC 2.A.1.4) family.</text>
</comment>
<evidence type="ECO:0000256" key="5">
    <source>
        <dbReference type="ARBA" id="ARBA00023136"/>
    </source>
</evidence>
<dbReference type="PIRSF" id="PIRSF002808">
    <property type="entry name" value="Hexose_phosphate_transp"/>
    <property type="match status" value="1"/>
</dbReference>
<feature type="transmembrane region" description="Helical" evidence="6">
    <location>
        <begin position="328"/>
        <end position="353"/>
    </location>
</feature>
<feature type="signal peptide" evidence="7">
    <location>
        <begin position="1"/>
        <end position="18"/>
    </location>
</feature>
<name>A0A8X6U4L6_NEPPI</name>
<evidence type="ECO:0000256" key="3">
    <source>
        <dbReference type="ARBA" id="ARBA00022692"/>
    </source>
</evidence>
<evidence type="ECO:0000256" key="4">
    <source>
        <dbReference type="ARBA" id="ARBA00022989"/>
    </source>
</evidence>
<feature type="chain" id="PRO_5036483096" evidence="7">
    <location>
        <begin position="19"/>
        <end position="428"/>
    </location>
</feature>
<gene>
    <name evidence="9" type="primary">SLC37A4</name>
    <name evidence="9" type="ORF">NPIL_15551</name>
</gene>
<dbReference type="GO" id="GO:0005789">
    <property type="term" value="C:endoplasmic reticulum membrane"/>
    <property type="evidence" value="ECO:0007669"/>
    <property type="project" value="TreeGrafter"/>
</dbReference>
<dbReference type="InterPro" id="IPR011701">
    <property type="entry name" value="MFS"/>
</dbReference>
<reference evidence="9" key="1">
    <citation type="submission" date="2020-08" db="EMBL/GenBank/DDBJ databases">
        <title>Multicomponent nature underlies the extraordinary mechanical properties of spider dragline silk.</title>
        <authorList>
            <person name="Kono N."/>
            <person name="Nakamura H."/>
            <person name="Mori M."/>
            <person name="Yoshida Y."/>
            <person name="Ohtoshi R."/>
            <person name="Malay A.D."/>
            <person name="Moran D.A.P."/>
            <person name="Tomita M."/>
            <person name="Numata K."/>
            <person name="Arakawa K."/>
        </authorList>
    </citation>
    <scope>NUCLEOTIDE SEQUENCE</scope>
</reference>
<dbReference type="OrthoDB" id="3639251at2759"/>
<evidence type="ECO:0000256" key="1">
    <source>
        <dbReference type="ARBA" id="ARBA00004127"/>
    </source>
</evidence>
<feature type="transmembrane region" description="Helical" evidence="6">
    <location>
        <begin position="301"/>
        <end position="322"/>
    </location>
</feature>
<keyword evidence="10" id="KW-1185">Reference proteome</keyword>
<dbReference type="GO" id="GO:0061513">
    <property type="term" value="F:glucose 6-phosphate:phosphate antiporter activity"/>
    <property type="evidence" value="ECO:0007669"/>
    <property type="project" value="TreeGrafter"/>
</dbReference>
<feature type="transmembrane region" description="Helical" evidence="6">
    <location>
        <begin position="127"/>
        <end position="150"/>
    </location>
</feature>
<dbReference type="SUPFAM" id="SSF103473">
    <property type="entry name" value="MFS general substrate transporter"/>
    <property type="match status" value="1"/>
</dbReference>
<feature type="transmembrane region" description="Helical" evidence="6">
    <location>
        <begin position="396"/>
        <end position="417"/>
    </location>
</feature>
<feature type="transmembrane region" description="Helical" evidence="6">
    <location>
        <begin position="157"/>
        <end position="177"/>
    </location>
</feature>